<comment type="caution">
    <text evidence="2">The sequence shown here is derived from an EMBL/GenBank/DDBJ whole genome shotgun (WGS) entry which is preliminary data.</text>
</comment>
<organism evidence="2 3">
    <name type="scientific">Dipteronia sinensis</name>
    <dbReference type="NCBI Taxonomy" id="43782"/>
    <lineage>
        <taxon>Eukaryota</taxon>
        <taxon>Viridiplantae</taxon>
        <taxon>Streptophyta</taxon>
        <taxon>Embryophyta</taxon>
        <taxon>Tracheophyta</taxon>
        <taxon>Spermatophyta</taxon>
        <taxon>Magnoliopsida</taxon>
        <taxon>eudicotyledons</taxon>
        <taxon>Gunneridae</taxon>
        <taxon>Pentapetalae</taxon>
        <taxon>rosids</taxon>
        <taxon>malvids</taxon>
        <taxon>Sapindales</taxon>
        <taxon>Sapindaceae</taxon>
        <taxon>Hippocastanoideae</taxon>
        <taxon>Acereae</taxon>
        <taxon>Dipteronia</taxon>
    </lineage>
</organism>
<dbReference type="EMBL" id="JANJYJ010000008">
    <property type="protein sequence ID" value="KAK3193711.1"/>
    <property type="molecule type" value="Genomic_DNA"/>
</dbReference>
<dbReference type="InterPro" id="IPR015655">
    <property type="entry name" value="PP2C"/>
</dbReference>
<feature type="domain" description="PPM-type phosphatase" evidence="1">
    <location>
        <begin position="1"/>
        <end position="68"/>
    </location>
</feature>
<evidence type="ECO:0000313" key="2">
    <source>
        <dbReference type="EMBL" id="KAK3193711.1"/>
    </source>
</evidence>
<dbReference type="PROSITE" id="PS51746">
    <property type="entry name" value="PPM_2"/>
    <property type="match status" value="1"/>
</dbReference>
<dbReference type="Proteomes" id="UP001281410">
    <property type="component" value="Unassembled WGS sequence"/>
</dbReference>
<gene>
    <name evidence="2" type="ORF">Dsin_025021</name>
</gene>
<protein>
    <recommendedName>
        <fullName evidence="1">PPM-type phosphatase domain-containing protein</fullName>
    </recommendedName>
</protein>
<dbReference type="Pfam" id="PF00481">
    <property type="entry name" value="PP2C"/>
    <property type="match status" value="1"/>
</dbReference>
<dbReference type="AlphaFoldDB" id="A0AAE0DWQ6"/>
<proteinExistence type="predicted"/>
<dbReference type="SUPFAM" id="SSF81606">
    <property type="entry name" value="PP2C-like"/>
    <property type="match status" value="1"/>
</dbReference>
<name>A0AAE0DWQ6_9ROSI</name>
<accession>A0AAE0DWQ6</accession>
<dbReference type="Gene3D" id="3.60.40.10">
    <property type="entry name" value="PPM-type phosphatase domain"/>
    <property type="match status" value="1"/>
</dbReference>
<keyword evidence="3" id="KW-1185">Reference proteome</keyword>
<evidence type="ECO:0000313" key="3">
    <source>
        <dbReference type="Proteomes" id="UP001281410"/>
    </source>
</evidence>
<dbReference type="InterPro" id="IPR001932">
    <property type="entry name" value="PPM-type_phosphatase-like_dom"/>
</dbReference>
<evidence type="ECO:0000259" key="1">
    <source>
        <dbReference type="PROSITE" id="PS51746"/>
    </source>
</evidence>
<dbReference type="PANTHER" id="PTHR47992">
    <property type="entry name" value="PROTEIN PHOSPHATASE"/>
    <property type="match status" value="1"/>
</dbReference>
<dbReference type="InterPro" id="IPR036457">
    <property type="entry name" value="PPM-type-like_dom_sf"/>
</dbReference>
<dbReference type="GO" id="GO:0004722">
    <property type="term" value="F:protein serine/threonine phosphatase activity"/>
    <property type="evidence" value="ECO:0007669"/>
    <property type="project" value="InterPro"/>
</dbReference>
<sequence>MMKDHVWKLLGGYVLEWVVPRVNGQLAVSRAIGDLSYKRYGVISAPEVTDWQSLTANDSYLVAASDGV</sequence>
<reference evidence="2" key="1">
    <citation type="journal article" date="2023" name="Plant J.">
        <title>Genome sequences and population genomics provide insights into the demographic history, inbreeding, and mutation load of two 'living fossil' tree species of Dipteronia.</title>
        <authorList>
            <person name="Feng Y."/>
            <person name="Comes H.P."/>
            <person name="Chen J."/>
            <person name="Zhu S."/>
            <person name="Lu R."/>
            <person name="Zhang X."/>
            <person name="Li P."/>
            <person name="Qiu J."/>
            <person name="Olsen K.M."/>
            <person name="Qiu Y."/>
        </authorList>
    </citation>
    <scope>NUCLEOTIDE SEQUENCE</scope>
    <source>
        <strain evidence="2">NBL</strain>
    </source>
</reference>